<dbReference type="GO" id="GO:0003677">
    <property type="term" value="F:DNA binding"/>
    <property type="evidence" value="ECO:0007669"/>
    <property type="project" value="UniProtKB-KW"/>
</dbReference>
<evidence type="ECO:0000313" key="14">
    <source>
        <dbReference type="Proteomes" id="UP000230233"/>
    </source>
</evidence>
<dbReference type="InterPro" id="IPR050331">
    <property type="entry name" value="Zinc_finger"/>
</dbReference>
<evidence type="ECO:0000256" key="3">
    <source>
        <dbReference type="ARBA" id="ARBA00022737"/>
    </source>
</evidence>
<keyword evidence="7" id="KW-0238">DNA-binding</keyword>
<keyword evidence="4 10" id="KW-0863">Zinc-finger</keyword>
<dbReference type="InterPro" id="IPR036236">
    <property type="entry name" value="Znf_C2H2_sf"/>
</dbReference>
<dbReference type="EMBL" id="PDUG01000001">
    <property type="protein sequence ID" value="PIC54770.1"/>
    <property type="molecule type" value="Genomic_DNA"/>
</dbReference>
<feature type="domain" description="C2H2-type" evidence="12">
    <location>
        <begin position="424"/>
        <end position="451"/>
    </location>
</feature>
<evidence type="ECO:0000256" key="7">
    <source>
        <dbReference type="ARBA" id="ARBA00023125"/>
    </source>
</evidence>
<keyword evidence="3" id="KW-0677">Repeat</keyword>
<evidence type="ECO:0000256" key="10">
    <source>
        <dbReference type="PROSITE-ProRule" id="PRU00042"/>
    </source>
</evidence>
<sequence length="585" mass="64387">MPVSGYRIIGDMSQEDVPSSVVIAQQPTIPTVPPTQTTGTRKAPPAALILPTIVNIMNEEEDGDGQSSSKKVIPSFKFQCPVILEQGPSKPSSPTIFTGSSQITADLMQQIQMFTSHFDAARLSPNYATSDLGSSARSSFSTSSWMNYRDRFDDESGKEMGSPFDCESTHSVSPAFSLSPNSFNHFSFDARSVSSLGHSTTNLNHLLSVGAAFELSRERSRSESDMQPMQTDADEARLLANSTVSVPCYTKKSKFGGEIKRSSSTPPPTTNEREEMERMTTRPTSVMENKETNLLVNNWARDQFLAIQNAMPIYNLLTKSSEDCSSLSTPGPLKVVPKSKDDMTFLMRDENNRAKQMQYPCTMCGQAFAVHDRLAKHIASRHRQRSCTLDDASKVHKCNMCTKSFARSDMLTRHMRLHTGAKPYSCPTCNQVFSRSDHLSTHLRTHTGEKPYACPICNYSASRRDMISRHMRTHSMSDDVSTPLTQLSIRSASTSPLPPKIATAVVEIGSGERSAFKPILSTSLSSHHLSVSSPFQSLSLSTPSSPSFSPQNNSLFLNRQSSFDNSIISETLNLNLNSDPGPKND</sequence>
<feature type="domain" description="C2H2-type" evidence="12">
    <location>
        <begin position="452"/>
        <end position="479"/>
    </location>
</feature>
<dbReference type="GO" id="GO:0010468">
    <property type="term" value="P:regulation of gene expression"/>
    <property type="evidence" value="ECO:0007669"/>
    <property type="project" value="TreeGrafter"/>
</dbReference>
<dbReference type="PANTHER" id="PTHR16515:SF49">
    <property type="entry name" value="GASTRULA ZINC FINGER PROTEIN XLCGF49.1-LIKE-RELATED"/>
    <property type="match status" value="1"/>
</dbReference>
<dbReference type="Pfam" id="PF00096">
    <property type="entry name" value="zf-C2H2"/>
    <property type="match status" value="4"/>
</dbReference>
<accession>A0A2G5VSX9</accession>
<name>A0A2G5VSX9_9PELO</name>
<dbReference type="Proteomes" id="UP000230233">
    <property type="component" value="Chromosome I"/>
</dbReference>
<dbReference type="GO" id="GO:0008270">
    <property type="term" value="F:zinc ion binding"/>
    <property type="evidence" value="ECO:0007669"/>
    <property type="project" value="UniProtKB-KW"/>
</dbReference>
<proteinExistence type="predicted"/>
<dbReference type="Gene3D" id="3.30.160.60">
    <property type="entry name" value="Classic Zinc Finger"/>
    <property type="match status" value="3"/>
</dbReference>
<feature type="compositionally biased region" description="Basic and acidic residues" evidence="11">
    <location>
        <begin position="271"/>
        <end position="280"/>
    </location>
</feature>
<keyword evidence="2" id="KW-0479">Metal-binding</keyword>
<dbReference type="GO" id="GO:0005634">
    <property type="term" value="C:nucleus"/>
    <property type="evidence" value="ECO:0007669"/>
    <property type="project" value="UniProtKB-SubCell"/>
</dbReference>
<dbReference type="STRING" id="1611254.A0A2G5VSX9"/>
<dbReference type="FunFam" id="3.30.160.60:FF:000065">
    <property type="entry name" value="B-cell CLL/lymphoma 6, member B"/>
    <property type="match status" value="1"/>
</dbReference>
<comment type="subcellular location">
    <subcellularLocation>
        <location evidence="1">Nucleus</location>
    </subcellularLocation>
</comment>
<dbReference type="InterPro" id="IPR013087">
    <property type="entry name" value="Znf_C2H2_type"/>
</dbReference>
<dbReference type="SMART" id="SM00355">
    <property type="entry name" value="ZnF_C2H2"/>
    <property type="match status" value="4"/>
</dbReference>
<keyword evidence="5" id="KW-0862">Zinc</keyword>
<keyword evidence="8" id="KW-0804">Transcription</keyword>
<evidence type="ECO:0000256" key="4">
    <source>
        <dbReference type="ARBA" id="ARBA00022771"/>
    </source>
</evidence>
<feature type="region of interest" description="Disordered" evidence="11">
    <location>
        <begin position="256"/>
        <end position="285"/>
    </location>
</feature>
<dbReference type="AlphaFoldDB" id="A0A2G5VSX9"/>
<evidence type="ECO:0000256" key="9">
    <source>
        <dbReference type="ARBA" id="ARBA00023242"/>
    </source>
</evidence>
<evidence type="ECO:0000259" key="12">
    <source>
        <dbReference type="PROSITE" id="PS50157"/>
    </source>
</evidence>
<dbReference type="FunFam" id="3.30.160.60:FF:000787">
    <property type="entry name" value="Zinc finger protein 784"/>
    <property type="match status" value="1"/>
</dbReference>
<keyword evidence="9" id="KW-0539">Nucleus</keyword>
<reference evidence="14" key="1">
    <citation type="submission" date="2017-10" db="EMBL/GenBank/DDBJ databases">
        <title>Rapid genome shrinkage in a self-fertile nematode reveals novel sperm competition proteins.</title>
        <authorList>
            <person name="Yin D."/>
            <person name="Schwarz E.M."/>
            <person name="Thomas C.G."/>
            <person name="Felde R.L."/>
            <person name="Korf I.F."/>
            <person name="Cutter A.D."/>
            <person name="Schartner C.M."/>
            <person name="Ralston E.J."/>
            <person name="Meyer B.J."/>
            <person name="Haag E.S."/>
        </authorList>
    </citation>
    <scope>NUCLEOTIDE SEQUENCE [LARGE SCALE GENOMIC DNA]</scope>
    <source>
        <strain evidence="14">JU1422</strain>
    </source>
</reference>
<evidence type="ECO:0000313" key="13">
    <source>
        <dbReference type="EMBL" id="PIC54770.1"/>
    </source>
</evidence>
<feature type="domain" description="C2H2-type" evidence="12">
    <location>
        <begin position="359"/>
        <end position="382"/>
    </location>
</feature>
<evidence type="ECO:0000256" key="11">
    <source>
        <dbReference type="SAM" id="MobiDB-lite"/>
    </source>
</evidence>
<dbReference type="OrthoDB" id="10018191at2759"/>
<evidence type="ECO:0000256" key="8">
    <source>
        <dbReference type="ARBA" id="ARBA00023163"/>
    </source>
</evidence>
<gene>
    <name evidence="13" type="primary">Cni-klu-1</name>
    <name evidence="13" type="synonym">Cnig_chr_I.g3885</name>
    <name evidence="13" type="ORF">B9Z55_003885</name>
</gene>
<dbReference type="PROSITE" id="PS00028">
    <property type="entry name" value="ZINC_FINGER_C2H2_1"/>
    <property type="match status" value="3"/>
</dbReference>
<protein>
    <recommendedName>
        <fullName evidence="12">C2H2-type domain-containing protein</fullName>
    </recommendedName>
</protein>
<dbReference type="FunFam" id="3.30.160.60:FF:000395">
    <property type="entry name" value="zinc finger protein 513"/>
    <property type="match status" value="1"/>
</dbReference>
<dbReference type="SUPFAM" id="SSF57667">
    <property type="entry name" value="beta-beta-alpha zinc fingers"/>
    <property type="match status" value="2"/>
</dbReference>
<evidence type="ECO:0000256" key="5">
    <source>
        <dbReference type="ARBA" id="ARBA00022833"/>
    </source>
</evidence>
<feature type="domain" description="C2H2-type" evidence="12">
    <location>
        <begin position="396"/>
        <end position="423"/>
    </location>
</feature>
<evidence type="ECO:0000256" key="1">
    <source>
        <dbReference type="ARBA" id="ARBA00004123"/>
    </source>
</evidence>
<dbReference type="PROSITE" id="PS50157">
    <property type="entry name" value="ZINC_FINGER_C2H2_2"/>
    <property type="match status" value="4"/>
</dbReference>
<evidence type="ECO:0000256" key="2">
    <source>
        <dbReference type="ARBA" id="ARBA00022723"/>
    </source>
</evidence>
<keyword evidence="6" id="KW-0805">Transcription regulation</keyword>
<comment type="caution">
    <text evidence="13">The sequence shown here is derived from an EMBL/GenBank/DDBJ whole genome shotgun (WGS) entry which is preliminary data.</text>
</comment>
<dbReference type="PANTHER" id="PTHR16515">
    <property type="entry name" value="PR DOMAIN ZINC FINGER PROTEIN"/>
    <property type="match status" value="1"/>
</dbReference>
<keyword evidence="14" id="KW-1185">Reference proteome</keyword>
<evidence type="ECO:0000256" key="6">
    <source>
        <dbReference type="ARBA" id="ARBA00023015"/>
    </source>
</evidence>
<organism evidence="13 14">
    <name type="scientific">Caenorhabditis nigoni</name>
    <dbReference type="NCBI Taxonomy" id="1611254"/>
    <lineage>
        <taxon>Eukaryota</taxon>
        <taxon>Metazoa</taxon>
        <taxon>Ecdysozoa</taxon>
        <taxon>Nematoda</taxon>
        <taxon>Chromadorea</taxon>
        <taxon>Rhabditida</taxon>
        <taxon>Rhabditina</taxon>
        <taxon>Rhabditomorpha</taxon>
        <taxon>Rhabditoidea</taxon>
        <taxon>Rhabditidae</taxon>
        <taxon>Peloderinae</taxon>
        <taxon>Caenorhabditis</taxon>
    </lineage>
</organism>